<dbReference type="PANTHER" id="PTHR12778:SF10">
    <property type="entry name" value="MAJOR FACILITATOR SUPERFAMILY DOMAIN-CONTAINING PROTEIN 3"/>
    <property type="match status" value="1"/>
</dbReference>
<gene>
    <name evidence="9" type="ORF">MBUL_01556</name>
</gene>
<feature type="transmembrane region" description="Helical" evidence="8">
    <location>
        <begin position="367"/>
        <end position="388"/>
    </location>
</feature>
<keyword evidence="4 8" id="KW-0812">Transmembrane</keyword>
<evidence type="ECO:0000256" key="4">
    <source>
        <dbReference type="ARBA" id="ARBA00022692"/>
    </source>
</evidence>
<evidence type="ECO:0000256" key="3">
    <source>
        <dbReference type="ARBA" id="ARBA00022448"/>
    </source>
</evidence>
<evidence type="ECO:0000313" key="9">
    <source>
        <dbReference type="EMBL" id="CAA2102182.1"/>
    </source>
</evidence>
<feature type="transmembrane region" description="Helical" evidence="8">
    <location>
        <begin position="331"/>
        <end position="355"/>
    </location>
</feature>
<feature type="region of interest" description="Disordered" evidence="7">
    <location>
        <begin position="1"/>
        <end position="20"/>
    </location>
</feature>
<reference evidence="9" key="1">
    <citation type="submission" date="2019-12" db="EMBL/GenBank/DDBJ databases">
        <authorList>
            <person name="Cremers G."/>
        </authorList>
    </citation>
    <scope>NUCLEOTIDE SEQUENCE</scope>
    <source>
        <strain evidence="9">Mbul1</strain>
    </source>
</reference>
<feature type="transmembrane region" description="Helical" evidence="8">
    <location>
        <begin position="238"/>
        <end position="256"/>
    </location>
</feature>
<dbReference type="Gene3D" id="1.20.1250.20">
    <property type="entry name" value="MFS general substrate transporter like domains"/>
    <property type="match status" value="2"/>
</dbReference>
<dbReference type="SUPFAM" id="SSF103473">
    <property type="entry name" value="MFS general substrate transporter"/>
    <property type="match status" value="1"/>
</dbReference>
<dbReference type="GO" id="GO:0022857">
    <property type="term" value="F:transmembrane transporter activity"/>
    <property type="evidence" value="ECO:0007669"/>
    <property type="project" value="InterPro"/>
</dbReference>
<evidence type="ECO:0000256" key="7">
    <source>
        <dbReference type="SAM" id="MobiDB-lite"/>
    </source>
</evidence>
<accession>A0A679IQ68</accession>
<feature type="transmembrane region" description="Helical" evidence="8">
    <location>
        <begin position="394"/>
        <end position="412"/>
    </location>
</feature>
<dbReference type="InterPro" id="IPR011701">
    <property type="entry name" value="MFS"/>
</dbReference>
<dbReference type="PANTHER" id="PTHR12778">
    <property type="entry name" value="SOLUTE CARRIER FAMILY 33 ACETYL-COA TRANSPORTER -RELATED"/>
    <property type="match status" value="1"/>
</dbReference>
<proteinExistence type="inferred from homology"/>
<comment type="similarity">
    <text evidence="2">Belongs to the major facilitator superfamily.</text>
</comment>
<evidence type="ECO:0008006" key="10">
    <source>
        <dbReference type="Google" id="ProtNLM"/>
    </source>
</evidence>
<sequence>MGDTRSWPSPGPGDTKRMSGIRLEGPSRLLFLARPLLPFFCLYITFGTTLGFLASGAPLILRARGVELAEIGLLQLINLPVGLTFLWAVAIDRLHLPGLPHRIGWIALMQGATIALLLVLSQGEVWPLGLLLSLAVATCFCVATMDIALEALVVETVPADRRPFVASAKLSGASLGGIAGAGLLVGYYDTIGWQAAVLGIAGLNLLCLLPMLRYPEVRLRRDAAPAERMTTPFERLRLLAPRILVLGLYFAAMFALSGLNNLALLDLGVPLQEVGFVTGSLSPVINLVMALVSGVLVRRVGTLRLVTVSALGVIAGGGLMIAGAATGSAALAIAATILGIVSGGGLGVPVFDMIYRWAQGPRPATDYALLFGAAFFAAMPLRVAAPALAAHVGWPAYFTAAILFYAVAFAALRATIRRTLDADRVAGVT</sequence>
<comment type="subcellular location">
    <subcellularLocation>
        <location evidence="1">Membrane</location>
        <topology evidence="1">Multi-pass membrane protein</topology>
    </subcellularLocation>
</comment>
<feature type="transmembrane region" description="Helical" evidence="8">
    <location>
        <begin position="103"/>
        <end position="120"/>
    </location>
</feature>
<feature type="transmembrane region" description="Helical" evidence="8">
    <location>
        <begin position="303"/>
        <end position="325"/>
    </location>
</feature>
<keyword evidence="3" id="KW-0813">Transport</keyword>
<dbReference type="InterPro" id="IPR036259">
    <property type="entry name" value="MFS_trans_sf"/>
</dbReference>
<organism evidence="9">
    <name type="scientific">Methylobacterium bullatum</name>
    <dbReference type="NCBI Taxonomy" id="570505"/>
    <lineage>
        <taxon>Bacteria</taxon>
        <taxon>Pseudomonadati</taxon>
        <taxon>Pseudomonadota</taxon>
        <taxon>Alphaproteobacteria</taxon>
        <taxon>Hyphomicrobiales</taxon>
        <taxon>Methylobacteriaceae</taxon>
        <taxon>Methylobacterium</taxon>
    </lineage>
</organism>
<evidence type="ECO:0000256" key="6">
    <source>
        <dbReference type="ARBA" id="ARBA00023136"/>
    </source>
</evidence>
<evidence type="ECO:0000256" key="1">
    <source>
        <dbReference type="ARBA" id="ARBA00004141"/>
    </source>
</evidence>
<keyword evidence="6 8" id="KW-0472">Membrane</keyword>
<evidence type="ECO:0000256" key="2">
    <source>
        <dbReference type="ARBA" id="ARBA00008335"/>
    </source>
</evidence>
<feature type="transmembrane region" description="Helical" evidence="8">
    <location>
        <begin position="73"/>
        <end position="91"/>
    </location>
</feature>
<dbReference type="EMBL" id="LR743504">
    <property type="protein sequence ID" value="CAA2102182.1"/>
    <property type="molecule type" value="Genomic_DNA"/>
</dbReference>
<feature type="transmembrane region" description="Helical" evidence="8">
    <location>
        <begin position="276"/>
        <end position="296"/>
    </location>
</feature>
<feature type="transmembrane region" description="Helical" evidence="8">
    <location>
        <begin position="126"/>
        <end position="152"/>
    </location>
</feature>
<evidence type="ECO:0000256" key="5">
    <source>
        <dbReference type="ARBA" id="ARBA00022989"/>
    </source>
</evidence>
<dbReference type="AlphaFoldDB" id="A0A679IQ68"/>
<evidence type="ECO:0000256" key="8">
    <source>
        <dbReference type="SAM" id="Phobius"/>
    </source>
</evidence>
<feature type="transmembrane region" description="Helical" evidence="8">
    <location>
        <begin position="191"/>
        <end position="212"/>
    </location>
</feature>
<keyword evidence="5 8" id="KW-1133">Transmembrane helix</keyword>
<dbReference type="GO" id="GO:0016020">
    <property type="term" value="C:membrane"/>
    <property type="evidence" value="ECO:0007669"/>
    <property type="project" value="UniProtKB-SubCell"/>
</dbReference>
<name>A0A679IQ68_9HYPH</name>
<protein>
    <recommendedName>
        <fullName evidence="10">Major facilitator superfamily (MFS) profile domain-containing protein</fullName>
    </recommendedName>
</protein>
<dbReference type="Pfam" id="PF07690">
    <property type="entry name" value="MFS_1"/>
    <property type="match status" value="1"/>
</dbReference>
<feature type="transmembrane region" description="Helical" evidence="8">
    <location>
        <begin position="36"/>
        <end position="61"/>
    </location>
</feature>
<dbReference type="InterPro" id="IPR004752">
    <property type="entry name" value="AmpG_permease/AT-1"/>
</dbReference>